<proteinExistence type="predicted"/>
<reference evidence="1 2" key="1">
    <citation type="submission" date="2017-03" db="EMBL/GenBank/DDBJ databases">
        <title>Isolation of Levoglucosan Utilizing Bacteria.</title>
        <authorList>
            <person name="Arya A.S."/>
        </authorList>
    </citation>
    <scope>NUCLEOTIDE SEQUENCE [LARGE SCALE GENOMIC DNA]</scope>
    <source>
        <strain evidence="1 2">MEC069</strain>
    </source>
</reference>
<comment type="caution">
    <text evidence="1">The sequence shown here is derived from an EMBL/GenBank/DDBJ whole genome shotgun (WGS) entry which is preliminary data.</text>
</comment>
<accession>A0A4Y8PST2</accession>
<organism evidence="1 2">
    <name type="scientific">Paenibacillus athensensis</name>
    <dbReference type="NCBI Taxonomy" id="1967502"/>
    <lineage>
        <taxon>Bacteria</taxon>
        <taxon>Bacillati</taxon>
        <taxon>Bacillota</taxon>
        <taxon>Bacilli</taxon>
        <taxon>Bacillales</taxon>
        <taxon>Paenibacillaceae</taxon>
        <taxon>Paenibacillus</taxon>
    </lineage>
</organism>
<dbReference type="InterPro" id="IPR013784">
    <property type="entry name" value="Carb-bd-like_fold"/>
</dbReference>
<protein>
    <recommendedName>
        <fullName evidence="3">Carboxypeptidase regulatory-like domain-containing protein</fullName>
    </recommendedName>
</protein>
<dbReference type="AlphaFoldDB" id="A0A4Y8PST2"/>
<name>A0A4Y8PST2_9BACL</name>
<dbReference type="EMBL" id="MYFO01000047">
    <property type="protein sequence ID" value="TFE83535.1"/>
    <property type="molecule type" value="Genomic_DNA"/>
</dbReference>
<dbReference type="OrthoDB" id="2380855at2"/>
<dbReference type="GO" id="GO:0030246">
    <property type="term" value="F:carbohydrate binding"/>
    <property type="evidence" value="ECO:0007669"/>
    <property type="project" value="InterPro"/>
</dbReference>
<gene>
    <name evidence="1" type="ORF">B5M42_22690</name>
</gene>
<dbReference type="RefSeq" id="WP_134757086.1">
    <property type="nucleotide sequence ID" value="NZ_MYFO02000009.1"/>
</dbReference>
<evidence type="ECO:0008006" key="3">
    <source>
        <dbReference type="Google" id="ProtNLM"/>
    </source>
</evidence>
<evidence type="ECO:0000313" key="2">
    <source>
        <dbReference type="Proteomes" id="UP000298246"/>
    </source>
</evidence>
<sequence>MEELRMTRLKSRVSLVVSLSDAYTGAAPVGLRDMQVQLEGIRSKAIGKSDGSYIFSDLQEGDYRLLVHAEHYFALAAPIRVDANHLIQHLSLQPLPSYPFQQGTTLIRLGLRDEAGRPVAGAQLTAAVLTEDCVKARLMQDRAEPGTSELAVGSLTGRIGIGDLFTLRGRGLKEVEETVRIAQVLEYQKRFLLDKPLTESYARGALLLPVAQSCSTANGEAVIALAGCRVRTFQVRLEITPANGGNAPTLVKEVMVEEGQATSLGTVVV</sequence>
<dbReference type="SUPFAM" id="SSF49452">
    <property type="entry name" value="Starch-binding domain-like"/>
    <property type="match status" value="1"/>
</dbReference>
<keyword evidence="2" id="KW-1185">Reference proteome</keyword>
<dbReference type="Proteomes" id="UP000298246">
    <property type="component" value="Unassembled WGS sequence"/>
</dbReference>
<evidence type="ECO:0000313" key="1">
    <source>
        <dbReference type="EMBL" id="TFE83535.1"/>
    </source>
</evidence>